<name>A0AAN6MK72_9PEZI</name>
<dbReference type="PANTHER" id="PTHR12748">
    <property type="entry name" value="ORIGIN RECOGNITION COMPLEX SUBUNIT 3"/>
    <property type="match status" value="1"/>
</dbReference>
<proteinExistence type="inferred from homology"/>
<dbReference type="AlphaFoldDB" id="A0AAN6MK72"/>
<feature type="domain" description="Origin recognition complex subunit 3 winged helix C-terminal" evidence="8">
    <location>
        <begin position="621"/>
        <end position="724"/>
    </location>
</feature>
<dbReference type="GO" id="GO:0005656">
    <property type="term" value="C:nuclear pre-replicative complex"/>
    <property type="evidence" value="ECO:0007669"/>
    <property type="project" value="TreeGrafter"/>
</dbReference>
<comment type="caution">
    <text evidence="9">The sequence shown here is derived from an EMBL/GenBank/DDBJ whole genome shotgun (WGS) entry which is preliminary data.</text>
</comment>
<accession>A0AAN6MK72</accession>
<dbReference type="CDD" id="cd20704">
    <property type="entry name" value="Orc3"/>
    <property type="match status" value="2"/>
</dbReference>
<dbReference type="Pfam" id="PF07034">
    <property type="entry name" value="ORC3_N"/>
    <property type="match status" value="1"/>
</dbReference>
<feature type="region of interest" description="Disordered" evidence="6">
    <location>
        <begin position="21"/>
        <end position="63"/>
    </location>
</feature>
<gene>
    <name evidence="9" type="ORF">C8A05DRAFT_15529</name>
</gene>
<reference evidence="9" key="1">
    <citation type="journal article" date="2023" name="Mol. Phylogenet. Evol.">
        <title>Genome-scale phylogeny and comparative genomics of the fungal order Sordariales.</title>
        <authorList>
            <person name="Hensen N."/>
            <person name="Bonometti L."/>
            <person name="Westerberg I."/>
            <person name="Brannstrom I.O."/>
            <person name="Guillou S."/>
            <person name="Cros-Aarteil S."/>
            <person name="Calhoun S."/>
            <person name="Haridas S."/>
            <person name="Kuo A."/>
            <person name="Mondo S."/>
            <person name="Pangilinan J."/>
            <person name="Riley R."/>
            <person name="LaButti K."/>
            <person name="Andreopoulos B."/>
            <person name="Lipzen A."/>
            <person name="Chen C."/>
            <person name="Yan M."/>
            <person name="Daum C."/>
            <person name="Ng V."/>
            <person name="Clum A."/>
            <person name="Steindorff A."/>
            <person name="Ohm R.A."/>
            <person name="Martin F."/>
            <person name="Silar P."/>
            <person name="Natvig D.O."/>
            <person name="Lalanne C."/>
            <person name="Gautier V."/>
            <person name="Ament-Velasquez S.L."/>
            <person name="Kruys A."/>
            <person name="Hutchinson M.I."/>
            <person name="Powell A.J."/>
            <person name="Barry K."/>
            <person name="Miller A.N."/>
            <person name="Grigoriev I.V."/>
            <person name="Debuchy R."/>
            <person name="Gladieux P."/>
            <person name="Hiltunen Thoren M."/>
            <person name="Johannesson H."/>
        </authorList>
    </citation>
    <scope>NUCLEOTIDE SEQUENCE</scope>
    <source>
        <strain evidence="9">CBS 103.79</strain>
    </source>
</reference>
<evidence type="ECO:0000313" key="9">
    <source>
        <dbReference type="EMBL" id="KAK3902416.1"/>
    </source>
</evidence>
<keyword evidence="3" id="KW-0235">DNA replication</keyword>
<dbReference type="InterPro" id="IPR045667">
    <property type="entry name" value="ORC3_N"/>
</dbReference>
<feature type="compositionally biased region" description="Basic residues" evidence="6">
    <location>
        <begin position="717"/>
        <end position="734"/>
    </location>
</feature>
<evidence type="ECO:0000256" key="6">
    <source>
        <dbReference type="SAM" id="MobiDB-lite"/>
    </source>
</evidence>
<dbReference type="Proteomes" id="UP001303889">
    <property type="component" value="Unassembled WGS sequence"/>
</dbReference>
<dbReference type="PANTHER" id="PTHR12748:SF0">
    <property type="entry name" value="ORIGIN RECOGNITION COMPLEX SUBUNIT 3"/>
    <property type="match status" value="1"/>
</dbReference>
<evidence type="ECO:0000259" key="7">
    <source>
        <dbReference type="Pfam" id="PF07034"/>
    </source>
</evidence>
<feature type="compositionally biased region" description="Low complexity" evidence="6">
    <location>
        <begin position="26"/>
        <end position="37"/>
    </location>
</feature>
<dbReference type="GO" id="GO:0003688">
    <property type="term" value="F:DNA replication origin binding"/>
    <property type="evidence" value="ECO:0007669"/>
    <property type="project" value="TreeGrafter"/>
</dbReference>
<dbReference type="GO" id="GO:0031261">
    <property type="term" value="C:DNA replication preinitiation complex"/>
    <property type="evidence" value="ECO:0007669"/>
    <property type="project" value="TreeGrafter"/>
</dbReference>
<keyword evidence="5" id="KW-0539">Nucleus</keyword>
<dbReference type="GO" id="GO:0005664">
    <property type="term" value="C:nuclear origin of replication recognition complex"/>
    <property type="evidence" value="ECO:0007669"/>
    <property type="project" value="InterPro"/>
</dbReference>
<protein>
    <submittedName>
        <fullName evidence="9">Origin recognition complex subunit 3 N-terminus-domain-containing protein</fullName>
    </submittedName>
</protein>
<evidence type="ECO:0000256" key="2">
    <source>
        <dbReference type="ARBA" id="ARBA00010977"/>
    </source>
</evidence>
<organism evidence="9 10">
    <name type="scientific">Staphylotrichum tortipilum</name>
    <dbReference type="NCBI Taxonomy" id="2831512"/>
    <lineage>
        <taxon>Eukaryota</taxon>
        <taxon>Fungi</taxon>
        <taxon>Dikarya</taxon>
        <taxon>Ascomycota</taxon>
        <taxon>Pezizomycotina</taxon>
        <taxon>Sordariomycetes</taxon>
        <taxon>Sordariomycetidae</taxon>
        <taxon>Sordariales</taxon>
        <taxon>Chaetomiaceae</taxon>
        <taxon>Staphylotrichum</taxon>
    </lineage>
</organism>
<feature type="region of interest" description="Disordered" evidence="6">
    <location>
        <begin position="717"/>
        <end position="781"/>
    </location>
</feature>
<sequence length="915" mass="99839">MAGNELISVPFEEDDHRTAFIFSSGTTPTTTTNHPTTARPSKRRKVANPDPPPPASQQDASAAACPAWPALFGGAESAHAARLRRTLFETAWPVLEERIQGVLREANGATLDEVTGFLGGAAGEETGKLTAGFIITGPNIALQDLLFEQLAERLGAAAQARFVRLRASEAPNLKAALKKIICDATARGTEDDGEVELVQGGRKYLDYDLESLHGCLGQQQKQQQEPPRVVVAFQDSEAFETGLLTDLITLFHSWRGRIHFDLLFGVATSVELFQARLLKSTARLLYGAQFDVVQANSVLESVIKSAVAGTQATLRIGPSLLRTLVDRQRDQVAGIQVFISSLKYAYMCHFYANPLSVLLAGADRLDRGMLQPEHIEAVRTLDSFKAQAEAAVEARQLTHAQSLIEDDEYLAAQILEQGQKRDEYILHLLRALHLLTCSGLTSLSFTELYILALSEGIDISQSTGTLPLEDAARQLSPSDFLALIDRLLAAVRAGSPELGLAGWESDAADDFVHPLTDLRDEVDGLLSRSKTNGAALKSKYSAHSRVVRTTVVAQKVQLSRDSAALTDEDKAFSAAIDALFTILAQSLHSDPLAALFLHETCALDTRAPYRDVFVPRPGATFARALARPHDYLACACCAGTAAAGGIAPSLPATAVLYHLYLEAGALVNVADLWAAFRALVVGEDGDGEEEDGDGERAALVGFYRGLAELRMIGFVKQSKKKADHPHTTKPRPRHTYTNTHIHIHLPNTNNPKMEHPSPHQPNNPPFPPSQPSSSFTTRLSQKNPALHAKLSQMSLPLAPLVQLTTGLIHPCFPRTLLAFWLLSDSQLDSLAHFYHQRTPSRWTAQYPCPVAWPAGLGLEEKRMKFGRFVGLRGCESPTVVMGNVGWLGRTEEEIEEGARRARDGDEEVRRKMGWF</sequence>
<dbReference type="Pfam" id="PF18137">
    <property type="entry name" value="WHD_ORC"/>
    <property type="match status" value="1"/>
</dbReference>
<evidence type="ECO:0000256" key="5">
    <source>
        <dbReference type="ARBA" id="ARBA00023242"/>
    </source>
</evidence>
<keyword evidence="4" id="KW-0238">DNA-binding</keyword>
<evidence type="ECO:0000256" key="4">
    <source>
        <dbReference type="ARBA" id="ARBA00023125"/>
    </source>
</evidence>
<evidence type="ECO:0000256" key="3">
    <source>
        <dbReference type="ARBA" id="ARBA00022705"/>
    </source>
</evidence>
<reference evidence="9" key="2">
    <citation type="submission" date="2023-05" db="EMBL/GenBank/DDBJ databases">
        <authorList>
            <consortium name="Lawrence Berkeley National Laboratory"/>
            <person name="Steindorff A."/>
            <person name="Hensen N."/>
            <person name="Bonometti L."/>
            <person name="Westerberg I."/>
            <person name="Brannstrom I.O."/>
            <person name="Guillou S."/>
            <person name="Cros-Aarteil S."/>
            <person name="Calhoun S."/>
            <person name="Haridas S."/>
            <person name="Kuo A."/>
            <person name="Mondo S."/>
            <person name="Pangilinan J."/>
            <person name="Riley R."/>
            <person name="Labutti K."/>
            <person name="Andreopoulos B."/>
            <person name="Lipzen A."/>
            <person name="Chen C."/>
            <person name="Yanf M."/>
            <person name="Daum C."/>
            <person name="Ng V."/>
            <person name="Clum A."/>
            <person name="Ohm R."/>
            <person name="Martin F."/>
            <person name="Silar P."/>
            <person name="Natvig D."/>
            <person name="Lalanne C."/>
            <person name="Gautier V."/>
            <person name="Ament-Velasquez S.L."/>
            <person name="Kruys A."/>
            <person name="Hutchinson M.I."/>
            <person name="Powell A.J."/>
            <person name="Barry K."/>
            <person name="Miller A.N."/>
            <person name="Grigoriev I.V."/>
            <person name="Debuchy R."/>
            <person name="Gladieux P."/>
            <person name="Thoren M.H."/>
            <person name="Johannesson H."/>
        </authorList>
    </citation>
    <scope>NUCLEOTIDE SEQUENCE</scope>
    <source>
        <strain evidence="9">CBS 103.79</strain>
    </source>
</reference>
<comment type="subcellular location">
    <subcellularLocation>
        <location evidence="1">Nucleus</location>
    </subcellularLocation>
</comment>
<feature type="compositionally biased region" description="Pro residues" evidence="6">
    <location>
        <begin position="758"/>
        <end position="770"/>
    </location>
</feature>
<feature type="compositionally biased region" description="Polar residues" evidence="6">
    <location>
        <begin position="735"/>
        <end position="751"/>
    </location>
</feature>
<evidence type="ECO:0000259" key="8">
    <source>
        <dbReference type="Pfam" id="PF18137"/>
    </source>
</evidence>
<keyword evidence="10" id="KW-1185">Reference proteome</keyword>
<dbReference type="InterPro" id="IPR020795">
    <property type="entry name" value="ORC3"/>
</dbReference>
<dbReference type="InterPro" id="IPR040855">
    <property type="entry name" value="ORC_WH_C"/>
</dbReference>
<dbReference type="EMBL" id="MU855511">
    <property type="protein sequence ID" value="KAK3902416.1"/>
    <property type="molecule type" value="Genomic_DNA"/>
</dbReference>
<dbReference type="GO" id="GO:0006270">
    <property type="term" value="P:DNA replication initiation"/>
    <property type="evidence" value="ECO:0007669"/>
    <property type="project" value="TreeGrafter"/>
</dbReference>
<feature type="domain" description="Origin recognition complex subunit 3 N-terminal" evidence="7">
    <location>
        <begin position="70"/>
        <end position="358"/>
    </location>
</feature>
<comment type="similarity">
    <text evidence="2">Belongs to the ORC3 family.</text>
</comment>
<evidence type="ECO:0000256" key="1">
    <source>
        <dbReference type="ARBA" id="ARBA00004123"/>
    </source>
</evidence>
<evidence type="ECO:0000313" key="10">
    <source>
        <dbReference type="Proteomes" id="UP001303889"/>
    </source>
</evidence>